<reference evidence="1 2" key="1">
    <citation type="journal article" date="2015" name="PeerJ">
        <title>First genomic representation of candidate bacterial phylum KSB3 points to enhanced environmental sensing as a trigger of wastewater bulking.</title>
        <authorList>
            <person name="Sekiguchi Y."/>
            <person name="Ohashi A."/>
            <person name="Parks D.H."/>
            <person name="Yamauchi T."/>
            <person name="Tyson G.W."/>
            <person name="Hugenholtz P."/>
        </authorList>
    </citation>
    <scope>NUCLEOTIDE SEQUENCE [LARGE SCALE GENOMIC DNA]</scope>
</reference>
<sequence>MKNLPETKLAELIDFASYLLRKEKTEELLRMQTSSKAYQEWLLPENDIYDELFQDDIERDFLLTSTSLAS</sequence>
<evidence type="ECO:0000313" key="1">
    <source>
        <dbReference type="EMBL" id="GAK59643.1"/>
    </source>
</evidence>
<evidence type="ECO:0008006" key="3">
    <source>
        <dbReference type="Google" id="ProtNLM"/>
    </source>
</evidence>
<protein>
    <recommendedName>
        <fullName evidence="3">DUF2281 domain-containing protein</fullName>
    </recommendedName>
</protein>
<evidence type="ECO:0000313" key="2">
    <source>
        <dbReference type="Proteomes" id="UP000030661"/>
    </source>
</evidence>
<gene>
    <name evidence="1" type="ORF">U27_06628</name>
</gene>
<dbReference type="AlphaFoldDB" id="A0A081C4Y8"/>
<accession>A0A081C4Y8</accession>
<dbReference type="EMBL" id="DF820470">
    <property type="protein sequence ID" value="GAK59643.1"/>
    <property type="molecule type" value="Genomic_DNA"/>
</dbReference>
<proteinExistence type="predicted"/>
<name>A0A081C4Y8_VECG1</name>
<dbReference type="STRING" id="1499967.U27_06628"/>
<organism evidence="1 2">
    <name type="scientific">Vecturithrix granuli</name>
    <dbReference type="NCBI Taxonomy" id="1499967"/>
    <lineage>
        <taxon>Bacteria</taxon>
        <taxon>Candidatus Moduliflexota</taxon>
        <taxon>Candidatus Vecturitrichia</taxon>
        <taxon>Candidatus Vecturitrichales</taxon>
        <taxon>Candidatus Vecturitrichaceae</taxon>
        <taxon>Candidatus Vecturithrix</taxon>
    </lineage>
</organism>
<dbReference type="Proteomes" id="UP000030661">
    <property type="component" value="Unassembled WGS sequence"/>
</dbReference>
<dbReference type="HOGENOM" id="CLU_2808296_0_0_0"/>
<keyword evidence="2" id="KW-1185">Reference proteome</keyword>